<evidence type="ECO:0000313" key="2">
    <source>
        <dbReference type="EMBL" id="PNW79645.1"/>
    </source>
</evidence>
<keyword evidence="1" id="KW-0732">Signal</keyword>
<dbReference type="Gramene" id="PNW79645">
    <property type="protein sequence ID" value="PNW79645"/>
    <property type="gene ID" value="CHLRE_08g361300v5"/>
</dbReference>
<dbReference type="GeneID" id="5721583"/>
<proteinExistence type="predicted"/>
<keyword evidence="3" id="KW-1185">Reference proteome</keyword>
<accession>A0A2K3DGJ2</accession>
<feature type="signal peptide" evidence="1">
    <location>
        <begin position="1"/>
        <end position="21"/>
    </location>
</feature>
<sequence length="413" mass="44488">MLAGLLAALLLVLSCSRQLTALGRGVAAASQQLREPRLRALGPGGRARRQLLAAAKEPDYYDKLVSTPSKLARQTKKEGVLPQSKYSMENFDVLPFQTWLREHTMLSLASGNAANASATAAAAAAATSGTEAAAAALRAAPPLSYICGVWINPTYKFIFIRNRKTASSTFVTAIKKFMLANHLCNVSADPLGGNSCMLRMEPQELLRGGADPDTLWRSYLVLTSSRNPWARAASGYEFTHSKWAHRGGGCKQPSFLEFSRDPFLMGKLSNLFACVGHREGVGSRYEGHWNFDFCHVEPAARCLVDEGGRLVVDFVIRYEHLEEDMRAAVELINERRPEGLPAITVGEVAWRNKGSAAAASDLTSTAAAATVYAPKYRACGGACVGALADFYAADLALFGWERPGPAPEGEGEG</sequence>
<evidence type="ECO:0008006" key="4">
    <source>
        <dbReference type="Google" id="ProtNLM"/>
    </source>
</evidence>
<dbReference type="AlphaFoldDB" id="A0A2K3DGJ2"/>
<dbReference type="ExpressionAtlas" id="A0A2K3DGJ2">
    <property type="expression patterns" value="baseline"/>
</dbReference>
<dbReference type="EMBL" id="CM008969">
    <property type="protein sequence ID" value="PNW79645.1"/>
    <property type="molecule type" value="Genomic_DNA"/>
</dbReference>
<reference evidence="2 3" key="1">
    <citation type="journal article" date="2007" name="Science">
        <title>The Chlamydomonas genome reveals the evolution of key animal and plant functions.</title>
        <authorList>
            <person name="Merchant S.S."/>
            <person name="Prochnik S.E."/>
            <person name="Vallon O."/>
            <person name="Harris E.H."/>
            <person name="Karpowicz S.J."/>
            <person name="Witman G.B."/>
            <person name="Terry A."/>
            <person name="Salamov A."/>
            <person name="Fritz-Laylin L.K."/>
            <person name="Marechal-Drouard L."/>
            <person name="Marshall W.F."/>
            <person name="Qu L.H."/>
            <person name="Nelson D.R."/>
            <person name="Sanderfoot A.A."/>
            <person name="Spalding M.H."/>
            <person name="Kapitonov V.V."/>
            <person name="Ren Q."/>
            <person name="Ferris P."/>
            <person name="Lindquist E."/>
            <person name="Shapiro H."/>
            <person name="Lucas S.M."/>
            <person name="Grimwood J."/>
            <person name="Schmutz J."/>
            <person name="Cardol P."/>
            <person name="Cerutti H."/>
            <person name="Chanfreau G."/>
            <person name="Chen C.L."/>
            <person name="Cognat V."/>
            <person name="Croft M.T."/>
            <person name="Dent R."/>
            <person name="Dutcher S."/>
            <person name="Fernandez E."/>
            <person name="Fukuzawa H."/>
            <person name="Gonzalez-Ballester D."/>
            <person name="Gonzalez-Halphen D."/>
            <person name="Hallmann A."/>
            <person name="Hanikenne M."/>
            <person name="Hippler M."/>
            <person name="Inwood W."/>
            <person name="Jabbari K."/>
            <person name="Kalanon M."/>
            <person name="Kuras R."/>
            <person name="Lefebvre P.A."/>
            <person name="Lemaire S.D."/>
            <person name="Lobanov A.V."/>
            <person name="Lohr M."/>
            <person name="Manuell A."/>
            <person name="Meier I."/>
            <person name="Mets L."/>
            <person name="Mittag M."/>
            <person name="Mittelmeier T."/>
            <person name="Moroney J.V."/>
            <person name="Moseley J."/>
            <person name="Napoli C."/>
            <person name="Nedelcu A.M."/>
            <person name="Niyogi K."/>
            <person name="Novoselov S.V."/>
            <person name="Paulsen I.T."/>
            <person name="Pazour G."/>
            <person name="Purton S."/>
            <person name="Ral J.P."/>
            <person name="Riano-Pachon D.M."/>
            <person name="Riekhof W."/>
            <person name="Rymarquis L."/>
            <person name="Schroda M."/>
            <person name="Stern D."/>
            <person name="Umen J."/>
            <person name="Willows R."/>
            <person name="Wilson N."/>
            <person name="Zimmer S.L."/>
            <person name="Allmer J."/>
            <person name="Balk J."/>
            <person name="Bisova K."/>
            <person name="Chen C.J."/>
            <person name="Elias M."/>
            <person name="Gendler K."/>
            <person name="Hauser C."/>
            <person name="Lamb M.R."/>
            <person name="Ledford H."/>
            <person name="Long J.C."/>
            <person name="Minagawa J."/>
            <person name="Page M.D."/>
            <person name="Pan J."/>
            <person name="Pootakham W."/>
            <person name="Roje S."/>
            <person name="Rose A."/>
            <person name="Stahlberg E."/>
            <person name="Terauchi A.M."/>
            <person name="Yang P."/>
            <person name="Ball S."/>
            <person name="Bowler C."/>
            <person name="Dieckmann C.L."/>
            <person name="Gladyshev V.N."/>
            <person name="Green P."/>
            <person name="Jorgensen R."/>
            <person name="Mayfield S."/>
            <person name="Mueller-Roeber B."/>
            <person name="Rajamani S."/>
            <person name="Sayre R.T."/>
            <person name="Brokstein P."/>
            <person name="Dubchak I."/>
            <person name="Goodstein D."/>
            <person name="Hornick L."/>
            <person name="Huang Y.W."/>
            <person name="Jhaveri J."/>
            <person name="Luo Y."/>
            <person name="Martinez D."/>
            <person name="Ngau W.C."/>
            <person name="Otillar B."/>
            <person name="Poliakov A."/>
            <person name="Porter A."/>
            <person name="Szajkowski L."/>
            <person name="Werner G."/>
            <person name="Zhou K."/>
            <person name="Grigoriev I.V."/>
            <person name="Rokhsar D.S."/>
            <person name="Grossman A.R."/>
        </authorList>
    </citation>
    <scope>NUCLEOTIDE SEQUENCE [LARGE SCALE GENOMIC DNA]</scope>
    <source>
        <strain evidence="3">CC-503</strain>
    </source>
</reference>
<dbReference type="Proteomes" id="UP000006906">
    <property type="component" value="Chromosome 8"/>
</dbReference>
<name>A0A2K3DGJ2_CHLRE</name>
<dbReference type="KEGG" id="cre:CHLRE_08g361300v5"/>
<organism evidence="2 3">
    <name type="scientific">Chlamydomonas reinhardtii</name>
    <name type="common">Chlamydomonas smithii</name>
    <dbReference type="NCBI Taxonomy" id="3055"/>
    <lineage>
        <taxon>Eukaryota</taxon>
        <taxon>Viridiplantae</taxon>
        <taxon>Chlorophyta</taxon>
        <taxon>core chlorophytes</taxon>
        <taxon>Chlorophyceae</taxon>
        <taxon>CS clade</taxon>
        <taxon>Chlamydomonadales</taxon>
        <taxon>Chlamydomonadaceae</taxon>
        <taxon>Chlamydomonas</taxon>
    </lineage>
</organism>
<gene>
    <name evidence="2" type="ORF">CHLRE_08g361300v5</name>
</gene>
<dbReference type="STRING" id="3055.A0A2K3DGJ2"/>
<evidence type="ECO:0000313" key="3">
    <source>
        <dbReference type="Proteomes" id="UP000006906"/>
    </source>
</evidence>
<dbReference type="RefSeq" id="XP_042921824.1">
    <property type="nucleotide sequence ID" value="XM_043064823.1"/>
</dbReference>
<feature type="chain" id="PRO_5014373422" description="Sulfotransferase" evidence="1">
    <location>
        <begin position="22"/>
        <end position="413"/>
    </location>
</feature>
<dbReference type="Gene3D" id="3.40.50.300">
    <property type="entry name" value="P-loop containing nucleotide triphosphate hydrolases"/>
    <property type="match status" value="1"/>
</dbReference>
<protein>
    <recommendedName>
        <fullName evidence="4">Sulfotransferase</fullName>
    </recommendedName>
</protein>
<evidence type="ECO:0000256" key="1">
    <source>
        <dbReference type="SAM" id="SignalP"/>
    </source>
</evidence>
<dbReference type="InParanoid" id="A0A2K3DGJ2"/>
<dbReference type="OrthoDB" id="48731at2759"/>
<dbReference type="InterPro" id="IPR027417">
    <property type="entry name" value="P-loop_NTPase"/>
</dbReference>